<comment type="similarity">
    <text evidence="6 7">Belongs to the class I-like SAM-binding methyltransferase superfamily. C5-methyltransferase family.</text>
</comment>
<dbReference type="PROSITE" id="PS51679">
    <property type="entry name" value="SAM_MT_C5"/>
    <property type="match status" value="1"/>
</dbReference>
<evidence type="ECO:0000313" key="9">
    <source>
        <dbReference type="Proteomes" id="UP000198716"/>
    </source>
</evidence>
<reference evidence="9" key="1">
    <citation type="submission" date="2016-10" db="EMBL/GenBank/DDBJ databases">
        <authorList>
            <person name="Varghese N."/>
            <person name="Submissions S."/>
        </authorList>
    </citation>
    <scope>NUCLEOTIDE SEQUENCE [LARGE SCALE GENOMIC DNA]</scope>
    <source>
        <strain evidence="9">DSM 45004</strain>
    </source>
</reference>
<dbReference type="GO" id="GO:0032259">
    <property type="term" value="P:methylation"/>
    <property type="evidence" value="ECO:0007669"/>
    <property type="project" value="UniProtKB-KW"/>
</dbReference>
<evidence type="ECO:0000313" key="8">
    <source>
        <dbReference type="EMBL" id="SFE16058.1"/>
    </source>
</evidence>
<name>A0A1I1YAM5_9ACTN</name>
<keyword evidence="2 6" id="KW-0489">Methyltransferase</keyword>
<dbReference type="PANTHER" id="PTHR10629">
    <property type="entry name" value="CYTOSINE-SPECIFIC METHYLTRANSFERASE"/>
    <property type="match status" value="1"/>
</dbReference>
<dbReference type="PROSITE" id="PS00095">
    <property type="entry name" value="C5_MTASE_2"/>
    <property type="match status" value="1"/>
</dbReference>
<dbReference type="GO" id="GO:0044027">
    <property type="term" value="P:negative regulation of gene expression via chromosomal CpG island methylation"/>
    <property type="evidence" value="ECO:0007669"/>
    <property type="project" value="TreeGrafter"/>
</dbReference>
<protein>
    <recommendedName>
        <fullName evidence="1">DNA (cytosine-5-)-methyltransferase</fullName>
        <ecNumber evidence="1">2.1.1.37</ecNumber>
    </recommendedName>
</protein>
<dbReference type="Proteomes" id="UP000198716">
    <property type="component" value="Unassembled WGS sequence"/>
</dbReference>
<dbReference type="InterPro" id="IPR031303">
    <property type="entry name" value="C5_meth_CS"/>
</dbReference>
<dbReference type="EMBL" id="FOMZ01000008">
    <property type="protein sequence ID" value="SFE16058.1"/>
    <property type="molecule type" value="Genomic_DNA"/>
</dbReference>
<gene>
    <name evidence="8" type="ORF">SAMN04487819_108262</name>
</gene>
<accession>A0A1I1YAM5</accession>
<evidence type="ECO:0000256" key="7">
    <source>
        <dbReference type="RuleBase" id="RU000416"/>
    </source>
</evidence>
<keyword evidence="5" id="KW-0680">Restriction system</keyword>
<dbReference type="SUPFAM" id="SSF53335">
    <property type="entry name" value="S-adenosyl-L-methionine-dependent methyltransferases"/>
    <property type="match status" value="1"/>
</dbReference>
<dbReference type="PRINTS" id="PR00105">
    <property type="entry name" value="C5METTRFRASE"/>
</dbReference>
<dbReference type="EC" id="2.1.1.37" evidence="1"/>
<proteinExistence type="inferred from homology"/>
<evidence type="ECO:0000256" key="4">
    <source>
        <dbReference type="ARBA" id="ARBA00022691"/>
    </source>
</evidence>
<feature type="active site" evidence="6">
    <location>
        <position position="72"/>
    </location>
</feature>
<dbReference type="Pfam" id="PF00145">
    <property type="entry name" value="DNA_methylase"/>
    <property type="match status" value="1"/>
</dbReference>
<dbReference type="AlphaFoldDB" id="A0A1I1YAM5"/>
<evidence type="ECO:0000256" key="6">
    <source>
        <dbReference type="PROSITE-ProRule" id="PRU01016"/>
    </source>
</evidence>
<evidence type="ECO:0000256" key="5">
    <source>
        <dbReference type="ARBA" id="ARBA00022747"/>
    </source>
</evidence>
<dbReference type="PANTHER" id="PTHR10629:SF52">
    <property type="entry name" value="DNA (CYTOSINE-5)-METHYLTRANSFERASE 1"/>
    <property type="match status" value="1"/>
</dbReference>
<keyword evidence="4 6" id="KW-0949">S-adenosyl-L-methionine</keyword>
<dbReference type="InterPro" id="IPR001525">
    <property type="entry name" value="C5_MeTfrase"/>
</dbReference>
<dbReference type="NCBIfam" id="TIGR00675">
    <property type="entry name" value="dcm"/>
    <property type="match status" value="1"/>
</dbReference>
<evidence type="ECO:0000256" key="1">
    <source>
        <dbReference type="ARBA" id="ARBA00011975"/>
    </source>
</evidence>
<dbReference type="InterPro" id="IPR050390">
    <property type="entry name" value="C5-Methyltransferase"/>
</dbReference>
<organism evidence="8 9">
    <name type="scientific">Actinopolyspora alba</name>
    <dbReference type="NCBI Taxonomy" id="673379"/>
    <lineage>
        <taxon>Bacteria</taxon>
        <taxon>Bacillati</taxon>
        <taxon>Actinomycetota</taxon>
        <taxon>Actinomycetes</taxon>
        <taxon>Actinopolysporales</taxon>
        <taxon>Actinopolysporaceae</taxon>
        <taxon>Actinopolyspora</taxon>
        <taxon>Actinopolyspora alba group</taxon>
    </lineage>
</organism>
<dbReference type="GO" id="GO:0003886">
    <property type="term" value="F:DNA (cytosine-5-)-methyltransferase activity"/>
    <property type="evidence" value="ECO:0007669"/>
    <property type="project" value="UniProtKB-EC"/>
</dbReference>
<dbReference type="GO" id="GO:0009307">
    <property type="term" value="P:DNA restriction-modification system"/>
    <property type="evidence" value="ECO:0007669"/>
    <property type="project" value="UniProtKB-KW"/>
</dbReference>
<evidence type="ECO:0000256" key="3">
    <source>
        <dbReference type="ARBA" id="ARBA00022679"/>
    </source>
</evidence>
<keyword evidence="3 6" id="KW-0808">Transferase</keyword>
<dbReference type="GO" id="GO:0003677">
    <property type="term" value="F:DNA binding"/>
    <property type="evidence" value="ECO:0007669"/>
    <property type="project" value="TreeGrafter"/>
</dbReference>
<sequence>MLDLFAGAGGLTQGFHSASNRFQVVRAVEEDLAAAASYARTFGDKVYPGGIEGWLADEEVPHVGIVVGGPPCQGFSTLGKQDAEDKRNTLWREYVQAVSKARPGYFVLENVPAFQRTPQFELFRNAVGRGGELADYTFTPYVLNAADYGAPQARKRVVVIGHHRDLPEPGKPEPTHVRGHVTVAEALREALPAVTETELPETRTEFCGRSFPGAFKTAELHLTRNYTATSLARFATIPPGGNRFHIPEELLSSCWKKHKSGSGDVMGRLSPDKPSVTIRTEFFKPEKGRYLHPTENRALTHYEAALLQGFPDDYQWVGSKVSIARQIGNAVPVPLARAIAKHLLGAIDKN</sequence>
<dbReference type="Gene3D" id="3.90.120.10">
    <property type="entry name" value="DNA Methylase, subunit A, domain 2"/>
    <property type="match status" value="1"/>
</dbReference>
<dbReference type="InterPro" id="IPR029063">
    <property type="entry name" value="SAM-dependent_MTases_sf"/>
</dbReference>
<evidence type="ECO:0000256" key="2">
    <source>
        <dbReference type="ARBA" id="ARBA00022603"/>
    </source>
</evidence>
<keyword evidence="9" id="KW-1185">Reference proteome</keyword>
<dbReference type="Gene3D" id="3.40.50.150">
    <property type="entry name" value="Vaccinia Virus protein VP39"/>
    <property type="match status" value="1"/>
</dbReference>